<accession>A0A316V5W0</accession>
<proteinExistence type="predicted"/>
<keyword evidence="2" id="KW-1185">Reference proteome</keyword>
<dbReference type="EMBL" id="KZ819605">
    <property type="protein sequence ID" value="PWN32624.1"/>
    <property type="molecule type" value="Genomic_DNA"/>
</dbReference>
<dbReference type="InterPro" id="IPR029058">
    <property type="entry name" value="AB_hydrolase_fold"/>
</dbReference>
<dbReference type="OrthoDB" id="94039at2759"/>
<dbReference type="InParanoid" id="A0A316V5W0"/>
<dbReference type="RefSeq" id="XP_025352926.1">
    <property type="nucleotide sequence ID" value="XM_025500532.1"/>
</dbReference>
<evidence type="ECO:0000313" key="2">
    <source>
        <dbReference type="Proteomes" id="UP000245771"/>
    </source>
</evidence>
<name>A0A316V5W0_9BASI</name>
<protein>
    <submittedName>
        <fullName evidence="1">Uncharacterized protein</fullName>
    </submittedName>
</protein>
<evidence type="ECO:0000313" key="1">
    <source>
        <dbReference type="EMBL" id="PWN32624.1"/>
    </source>
</evidence>
<reference evidence="1 2" key="1">
    <citation type="journal article" date="2018" name="Mol. Biol. Evol.">
        <title>Broad Genomic Sampling Reveals a Smut Pathogenic Ancestry of the Fungal Clade Ustilaginomycotina.</title>
        <authorList>
            <person name="Kijpornyongpan T."/>
            <person name="Mondo S.J."/>
            <person name="Barry K."/>
            <person name="Sandor L."/>
            <person name="Lee J."/>
            <person name="Lipzen A."/>
            <person name="Pangilinan J."/>
            <person name="LaButti K."/>
            <person name="Hainaut M."/>
            <person name="Henrissat B."/>
            <person name="Grigoriev I.V."/>
            <person name="Spatafora J.W."/>
            <person name="Aime M.C."/>
        </authorList>
    </citation>
    <scope>NUCLEOTIDE SEQUENCE [LARGE SCALE GENOMIC DNA]</scope>
    <source>
        <strain evidence="1 2">MCA 3882</strain>
    </source>
</reference>
<dbReference type="STRING" id="1280837.A0A316V5W0"/>
<dbReference type="Proteomes" id="UP000245771">
    <property type="component" value="Unassembled WGS sequence"/>
</dbReference>
<dbReference type="GeneID" id="37022313"/>
<organism evidence="1 2">
    <name type="scientific">Meira miltonrushii</name>
    <dbReference type="NCBI Taxonomy" id="1280837"/>
    <lineage>
        <taxon>Eukaryota</taxon>
        <taxon>Fungi</taxon>
        <taxon>Dikarya</taxon>
        <taxon>Basidiomycota</taxon>
        <taxon>Ustilaginomycotina</taxon>
        <taxon>Exobasidiomycetes</taxon>
        <taxon>Exobasidiales</taxon>
        <taxon>Brachybasidiaceae</taxon>
        <taxon>Meira</taxon>
    </lineage>
</organism>
<sequence length="533" mass="60731">MATAKKPYSLADAGWKDDMPNKLHLLPLLQPPKDAYNALYAPIHLWPDEWQLKAEVAFNAKENSKENFYQQNWMATKHVFPAAYPRSHPQSVFTPGKEFEPKMNFNVDLTPAELKQKRKDDIKKGLSIIQQVDLEPFVPAKSEQEANERAKVLAQSGQPQLWGCVERIASFRERPKGKPITIVLAHATGFHKEIFRPSVQSLIKSFETQNTYFIDEIWSLDNFRTGDAGLLNAPFVGPAISSHDIARDIQQFIQFYLPIRSASEDKDGFDNYPLHLKRQECGRAREDRTIIAIGHSQGAATLLMAINAVAKANQPKTQLVDGFVAFDATFPIRESLLLQPLPHNESNVALTLVRKDVFIDKNDLMEYLNKVPMFKTFDDRVKKLYADYGFKQVKVANKGGEESKKTFLIPKISKWAEALSFCQLWLNCWTSTEVQARNYNGWTHFMVSTFIRDFPDKIVAEVYTFCEQVAKTNSPSITFQYVEKGHLYPLEDPHGFGRDVAKVLHEKLLGSEHEPVTKPTGIEKVIGYVRSRL</sequence>
<dbReference type="SUPFAM" id="SSF53474">
    <property type="entry name" value="alpha/beta-Hydrolases"/>
    <property type="match status" value="1"/>
</dbReference>
<dbReference type="AlphaFoldDB" id="A0A316V5W0"/>
<dbReference type="Gene3D" id="3.40.50.1820">
    <property type="entry name" value="alpha/beta hydrolase"/>
    <property type="match status" value="1"/>
</dbReference>
<gene>
    <name evidence="1" type="ORF">FA14DRAFT_174325</name>
</gene>